<organism evidence="1 2">
    <name type="scientific">Cellulomonas uda</name>
    <dbReference type="NCBI Taxonomy" id="1714"/>
    <lineage>
        <taxon>Bacteria</taxon>
        <taxon>Bacillati</taxon>
        <taxon>Actinomycetota</taxon>
        <taxon>Actinomycetes</taxon>
        <taxon>Micrococcales</taxon>
        <taxon>Cellulomonadaceae</taxon>
        <taxon>Cellulomonas</taxon>
    </lineage>
</organism>
<sequence length="176" mass="19545">MILWLNGPFGVGKSTCTRLLLQQDSQARQYDPERLGWWIRRTVGLVRPGDFQDRPAWRRGVVHGAHRAARRTPTLIAPMTLLRADVTDEILGGLRAAGHDVVHVTLHSSHETLVTRIEGDTDDPAARDWRLDQASRYFEVADRLATLGPRVDTENRTAHEVAAAVLAVRDAQSSGA</sequence>
<dbReference type="GO" id="GO:0005524">
    <property type="term" value="F:ATP binding"/>
    <property type="evidence" value="ECO:0007669"/>
    <property type="project" value="UniProtKB-KW"/>
</dbReference>
<accession>A0A4Y3K6X1</accession>
<name>A0A4Y3K6X1_CELUD</name>
<keyword evidence="2" id="KW-1185">Reference proteome</keyword>
<dbReference type="EMBL" id="BJLP01000001">
    <property type="protein sequence ID" value="GEA79677.1"/>
    <property type="molecule type" value="Genomic_DNA"/>
</dbReference>
<gene>
    <name evidence="1" type="ORF">CUD01_01210</name>
</gene>
<dbReference type="AlphaFoldDB" id="A0A4Y3K6X1"/>
<keyword evidence="1" id="KW-0067">ATP-binding</keyword>
<evidence type="ECO:0000313" key="2">
    <source>
        <dbReference type="Proteomes" id="UP000315842"/>
    </source>
</evidence>
<dbReference type="SUPFAM" id="SSF52540">
    <property type="entry name" value="P-loop containing nucleoside triphosphate hydrolases"/>
    <property type="match status" value="1"/>
</dbReference>
<proteinExistence type="predicted"/>
<dbReference type="RefSeq" id="WP_141317839.1">
    <property type="nucleotide sequence ID" value="NZ_BJLP01000001.1"/>
</dbReference>
<protein>
    <submittedName>
        <fullName evidence="1">ATP-binding protein</fullName>
    </submittedName>
</protein>
<comment type="caution">
    <text evidence="1">The sequence shown here is derived from an EMBL/GenBank/DDBJ whole genome shotgun (WGS) entry which is preliminary data.</text>
</comment>
<dbReference type="Gene3D" id="3.40.50.300">
    <property type="entry name" value="P-loop containing nucleotide triphosphate hydrolases"/>
    <property type="match status" value="1"/>
</dbReference>
<dbReference type="Proteomes" id="UP000315842">
    <property type="component" value="Unassembled WGS sequence"/>
</dbReference>
<evidence type="ECO:0000313" key="1">
    <source>
        <dbReference type="EMBL" id="GEA79677.1"/>
    </source>
</evidence>
<dbReference type="Pfam" id="PF13671">
    <property type="entry name" value="AAA_33"/>
    <property type="match status" value="1"/>
</dbReference>
<keyword evidence="1" id="KW-0547">Nucleotide-binding</keyword>
<reference evidence="1 2" key="1">
    <citation type="submission" date="2019-06" db="EMBL/GenBank/DDBJ databases">
        <title>Whole genome shotgun sequence of Cellulomonas uda NBRC 3747.</title>
        <authorList>
            <person name="Hosoyama A."/>
            <person name="Uohara A."/>
            <person name="Ohji S."/>
            <person name="Ichikawa N."/>
        </authorList>
    </citation>
    <scope>NUCLEOTIDE SEQUENCE [LARGE SCALE GENOMIC DNA]</scope>
    <source>
        <strain evidence="1 2">NBRC 3747</strain>
    </source>
</reference>
<dbReference type="InterPro" id="IPR027417">
    <property type="entry name" value="P-loop_NTPase"/>
</dbReference>